<sequence>MSYLDNLMPFLFPFYRPPLAQGGRSWTLDVMMTSPVVRQMALCQNSYFFSLAPGARAIAMCGGRGLLAQSKDAFETLRRSLQALDGRIDDTDTDMDLCEVNYHAHRTAAVALFRRVLDSATGTPSNFDAVMSRLGTSSWRLPSHTTLQEKPALYEYHRGLLSDTDGGDPPIDLEPLCGCQNWVLLPISEIAALDAWKQERTRAGDLDVVELVSRATPVMDVLVTRVTRLEAAANNITTASGASKRASGRGPLPLDFLFPAYPYHRDEAAAQTISVQTALNTRIWAHAAPAYLSVVLSGWQPSSSDIRHHVSRIMAWSCS</sequence>
<keyword evidence="2" id="KW-1185">Reference proteome</keyword>
<dbReference type="GeneID" id="34595799"/>
<dbReference type="Pfam" id="PF11951">
    <property type="entry name" value="Fungal_trans_2"/>
    <property type="match status" value="1"/>
</dbReference>
<organism evidence="1 2">
    <name type="scientific">Fonsecaea monophora</name>
    <dbReference type="NCBI Taxonomy" id="254056"/>
    <lineage>
        <taxon>Eukaryota</taxon>
        <taxon>Fungi</taxon>
        <taxon>Dikarya</taxon>
        <taxon>Ascomycota</taxon>
        <taxon>Pezizomycotina</taxon>
        <taxon>Eurotiomycetes</taxon>
        <taxon>Chaetothyriomycetidae</taxon>
        <taxon>Chaetothyriales</taxon>
        <taxon>Herpotrichiellaceae</taxon>
        <taxon>Fonsecaea</taxon>
    </lineage>
</organism>
<protein>
    <submittedName>
        <fullName evidence="1">Uncharacterized protein</fullName>
    </submittedName>
</protein>
<dbReference type="AlphaFoldDB" id="A0A177FQ54"/>
<dbReference type="OrthoDB" id="5213892at2759"/>
<gene>
    <name evidence="1" type="ORF">AYO21_00617</name>
</gene>
<evidence type="ECO:0000313" key="1">
    <source>
        <dbReference type="EMBL" id="OAG45269.1"/>
    </source>
</evidence>
<comment type="caution">
    <text evidence="1">The sequence shown here is derived from an EMBL/GenBank/DDBJ whole genome shotgun (WGS) entry which is preliminary data.</text>
</comment>
<dbReference type="Proteomes" id="UP000077002">
    <property type="component" value="Unassembled WGS sequence"/>
</dbReference>
<dbReference type="EMBL" id="LVKK01000002">
    <property type="protein sequence ID" value="OAG45269.1"/>
    <property type="molecule type" value="Genomic_DNA"/>
</dbReference>
<reference evidence="1 2" key="1">
    <citation type="submission" date="2016-03" db="EMBL/GenBank/DDBJ databases">
        <title>Draft genome sequence of the Fonsecaea monophora CBS 269.37.</title>
        <authorList>
            <person name="Bombassaro A."/>
            <person name="Vinicius W.A."/>
            <person name="De Hoog S."/>
            <person name="Sun J."/>
            <person name="Souza E.M."/>
            <person name="Raittz R.T."/>
            <person name="Costa F."/>
            <person name="Leao A.C."/>
            <person name="Tadra-Sfeir M.Z."/>
            <person name="Baura V."/>
            <person name="Balsanelli E."/>
            <person name="Pedrosa F.O."/>
            <person name="Moreno L.F."/>
            <person name="Steffens M.B."/>
            <person name="Xi L."/>
            <person name="Bocca A.L."/>
            <person name="Felipe M.S."/>
            <person name="Teixeira M."/>
            <person name="Telles Filho F.Q."/>
            <person name="Azevedo C.M."/>
            <person name="Gomes R."/>
            <person name="Vicente V.A."/>
        </authorList>
    </citation>
    <scope>NUCLEOTIDE SEQUENCE [LARGE SCALE GENOMIC DNA]</scope>
    <source>
        <strain evidence="1 2">CBS 269.37</strain>
    </source>
</reference>
<dbReference type="RefSeq" id="XP_022517221.1">
    <property type="nucleotide sequence ID" value="XM_022650607.1"/>
</dbReference>
<accession>A0A177FQ54</accession>
<proteinExistence type="predicted"/>
<dbReference type="InterPro" id="IPR021858">
    <property type="entry name" value="Fun_TF"/>
</dbReference>
<name>A0A177FQ54_9EURO</name>
<evidence type="ECO:0000313" key="2">
    <source>
        <dbReference type="Proteomes" id="UP000077002"/>
    </source>
</evidence>